<keyword evidence="3" id="KW-1185">Reference proteome</keyword>
<evidence type="ECO:0000313" key="3">
    <source>
        <dbReference type="Proteomes" id="UP000829196"/>
    </source>
</evidence>
<evidence type="ECO:0000313" key="2">
    <source>
        <dbReference type="EMBL" id="KAI0504275.1"/>
    </source>
</evidence>
<feature type="compositionally biased region" description="Basic and acidic residues" evidence="1">
    <location>
        <begin position="7"/>
        <end position="25"/>
    </location>
</feature>
<organism evidence="2 3">
    <name type="scientific">Dendrobium nobile</name>
    <name type="common">Orchid</name>
    <dbReference type="NCBI Taxonomy" id="94219"/>
    <lineage>
        <taxon>Eukaryota</taxon>
        <taxon>Viridiplantae</taxon>
        <taxon>Streptophyta</taxon>
        <taxon>Embryophyta</taxon>
        <taxon>Tracheophyta</taxon>
        <taxon>Spermatophyta</taxon>
        <taxon>Magnoliopsida</taxon>
        <taxon>Liliopsida</taxon>
        <taxon>Asparagales</taxon>
        <taxon>Orchidaceae</taxon>
        <taxon>Epidendroideae</taxon>
        <taxon>Malaxideae</taxon>
        <taxon>Dendrobiinae</taxon>
        <taxon>Dendrobium</taxon>
    </lineage>
</organism>
<accession>A0A8T3B5J4</accession>
<proteinExistence type="predicted"/>
<dbReference type="EMBL" id="JAGYWB010000011">
    <property type="protein sequence ID" value="KAI0504275.1"/>
    <property type="molecule type" value="Genomic_DNA"/>
</dbReference>
<sequence length="111" mass="12856">MRRQIRDRRDPAEVHRTENGDDERRRAKKRQERIWVWASCWVGGSEHFNSGFTDLPRRGSRGSSGPDCILMRSHLRSTAAISKIGVLGKLFSEFFGRSIRICHVTLVQYLV</sequence>
<evidence type="ECO:0000256" key="1">
    <source>
        <dbReference type="SAM" id="MobiDB-lite"/>
    </source>
</evidence>
<gene>
    <name evidence="2" type="ORF">KFK09_015227</name>
</gene>
<dbReference type="AlphaFoldDB" id="A0A8T3B5J4"/>
<name>A0A8T3B5J4_DENNO</name>
<protein>
    <submittedName>
        <fullName evidence="2">Uncharacterized protein</fullName>
    </submittedName>
</protein>
<feature type="region of interest" description="Disordered" evidence="1">
    <location>
        <begin position="1"/>
        <end position="28"/>
    </location>
</feature>
<comment type="caution">
    <text evidence="2">The sequence shown here is derived from an EMBL/GenBank/DDBJ whole genome shotgun (WGS) entry which is preliminary data.</text>
</comment>
<reference evidence="2" key="1">
    <citation type="journal article" date="2022" name="Front. Genet.">
        <title>Chromosome-Scale Assembly of the Dendrobium nobile Genome Provides Insights Into the Molecular Mechanism of the Biosynthesis of the Medicinal Active Ingredient of Dendrobium.</title>
        <authorList>
            <person name="Xu Q."/>
            <person name="Niu S.-C."/>
            <person name="Li K.-L."/>
            <person name="Zheng P.-J."/>
            <person name="Zhang X.-J."/>
            <person name="Jia Y."/>
            <person name="Liu Y."/>
            <person name="Niu Y.-X."/>
            <person name="Yu L.-H."/>
            <person name="Chen D.-F."/>
            <person name="Zhang G.-Q."/>
        </authorList>
    </citation>
    <scope>NUCLEOTIDE SEQUENCE</scope>
    <source>
        <tissue evidence="2">Leaf</tissue>
    </source>
</reference>
<dbReference type="Proteomes" id="UP000829196">
    <property type="component" value="Unassembled WGS sequence"/>
</dbReference>